<dbReference type="InterPro" id="IPR046670">
    <property type="entry name" value="DUF6540"/>
</dbReference>
<dbReference type="KEGG" id="trg:TRUGW13939_10934"/>
<keyword evidence="2" id="KW-1185">Reference proteome</keyword>
<organism evidence="1 2">
    <name type="scientific">Talaromyces rugulosus</name>
    <name type="common">Penicillium rugulosum</name>
    <dbReference type="NCBI Taxonomy" id="121627"/>
    <lineage>
        <taxon>Eukaryota</taxon>
        <taxon>Fungi</taxon>
        <taxon>Dikarya</taxon>
        <taxon>Ascomycota</taxon>
        <taxon>Pezizomycotina</taxon>
        <taxon>Eurotiomycetes</taxon>
        <taxon>Eurotiomycetidae</taxon>
        <taxon>Eurotiales</taxon>
        <taxon>Trichocomaceae</taxon>
        <taxon>Talaromyces</taxon>
        <taxon>Talaromyces sect. Islandici</taxon>
    </lineage>
</organism>
<gene>
    <name evidence="1" type="ORF">TRUGW13939_10934</name>
</gene>
<dbReference type="Pfam" id="PF20174">
    <property type="entry name" value="DUF6540"/>
    <property type="match status" value="1"/>
</dbReference>
<dbReference type="AlphaFoldDB" id="A0A7H8RGQ1"/>
<dbReference type="EMBL" id="CP055903">
    <property type="protein sequence ID" value="QKX63763.1"/>
    <property type="molecule type" value="Genomic_DNA"/>
</dbReference>
<dbReference type="Proteomes" id="UP000509510">
    <property type="component" value="Chromosome VI"/>
</dbReference>
<dbReference type="GeneID" id="55998413"/>
<name>A0A7H8RGQ1_TALRU</name>
<evidence type="ECO:0000313" key="2">
    <source>
        <dbReference type="Proteomes" id="UP000509510"/>
    </source>
</evidence>
<protein>
    <submittedName>
        <fullName evidence="1">Uncharacterized protein</fullName>
    </submittedName>
</protein>
<accession>A0A7H8RGQ1</accession>
<proteinExistence type="predicted"/>
<sequence length="192" mass="21657">MQLASRRTLDIATPLHAAGSGKGPGLLKSAKFEPDSLYLLLSDIGDSLQFHWGLYLAITASIGHIFHFICGPRTGFQWAFQTKKMRENAIPYSVTLLTGVKIADMDKCLQVPLANRLANIHNSEYLRSLPAERISCLEWIREALITLDQEGYIKMVGDVWELETEAWMQAAENKMCKRRTIINSQFCDLIGR</sequence>
<dbReference type="OrthoDB" id="3016366at2759"/>
<evidence type="ECO:0000313" key="1">
    <source>
        <dbReference type="EMBL" id="QKX63763.1"/>
    </source>
</evidence>
<reference evidence="2" key="1">
    <citation type="submission" date="2020-06" db="EMBL/GenBank/DDBJ databases">
        <title>A chromosome-scale genome assembly of Talaromyces rugulosus W13939.</title>
        <authorList>
            <person name="Wang B."/>
            <person name="Guo L."/>
            <person name="Ye K."/>
            <person name="Wang L."/>
        </authorList>
    </citation>
    <scope>NUCLEOTIDE SEQUENCE [LARGE SCALE GENOMIC DNA]</scope>
    <source>
        <strain evidence="2">W13939</strain>
    </source>
</reference>
<dbReference type="RefSeq" id="XP_035349937.1">
    <property type="nucleotide sequence ID" value="XM_035494044.1"/>
</dbReference>